<keyword evidence="1 5" id="KW-0963">Cytoplasm</keyword>
<name>A0ABP6Y9Q4_9ACTN</name>
<evidence type="ECO:0000256" key="2">
    <source>
        <dbReference type="ARBA" id="ARBA00022517"/>
    </source>
</evidence>
<organism evidence="8 9">
    <name type="scientific">Microlunatus spumicola</name>
    <dbReference type="NCBI Taxonomy" id="81499"/>
    <lineage>
        <taxon>Bacteria</taxon>
        <taxon>Bacillati</taxon>
        <taxon>Actinomycetota</taxon>
        <taxon>Actinomycetes</taxon>
        <taxon>Propionibacteriales</taxon>
        <taxon>Propionibacteriaceae</taxon>
        <taxon>Microlunatus</taxon>
    </lineage>
</organism>
<dbReference type="PANTHER" id="PTHR33692">
    <property type="entry name" value="RIBOSOME MATURATION FACTOR RIMM"/>
    <property type="match status" value="1"/>
</dbReference>
<comment type="subunit">
    <text evidence="5">Binds ribosomal protein uS19.</text>
</comment>
<dbReference type="InterPro" id="IPR011033">
    <property type="entry name" value="PRC_barrel-like_sf"/>
</dbReference>
<dbReference type="Proteomes" id="UP001500767">
    <property type="component" value="Unassembled WGS sequence"/>
</dbReference>
<evidence type="ECO:0000256" key="4">
    <source>
        <dbReference type="ARBA" id="ARBA00023186"/>
    </source>
</evidence>
<evidence type="ECO:0000256" key="5">
    <source>
        <dbReference type="HAMAP-Rule" id="MF_00014"/>
    </source>
</evidence>
<dbReference type="InterPro" id="IPR009000">
    <property type="entry name" value="Transl_B-barrel_sf"/>
</dbReference>
<evidence type="ECO:0000256" key="1">
    <source>
        <dbReference type="ARBA" id="ARBA00022490"/>
    </source>
</evidence>
<evidence type="ECO:0000259" key="6">
    <source>
        <dbReference type="Pfam" id="PF01782"/>
    </source>
</evidence>
<accession>A0ABP6Y9Q4</accession>
<comment type="caution">
    <text evidence="8">The sequence shown here is derived from an EMBL/GenBank/DDBJ whole genome shotgun (WGS) entry which is preliminary data.</text>
</comment>
<dbReference type="Pfam" id="PF01782">
    <property type="entry name" value="RimM"/>
    <property type="match status" value="1"/>
</dbReference>
<dbReference type="InterPro" id="IPR056792">
    <property type="entry name" value="PRC_RimM"/>
</dbReference>
<proteinExistence type="inferred from homology"/>
<dbReference type="Gene3D" id="2.30.30.240">
    <property type="entry name" value="PRC-barrel domain"/>
    <property type="match status" value="1"/>
</dbReference>
<dbReference type="Gene3D" id="2.40.30.60">
    <property type="entry name" value="RimM"/>
    <property type="match status" value="1"/>
</dbReference>
<comment type="similarity">
    <text evidence="5">Belongs to the RimM family.</text>
</comment>
<gene>
    <name evidence="5 8" type="primary">rimM</name>
    <name evidence="8" type="ORF">GCM10022197_41630</name>
</gene>
<dbReference type="InterPro" id="IPR002676">
    <property type="entry name" value="RimM_N"/>
</dbReference>
<evidence type="ECO:0000256" key="3">
    <source>
        <dbReference type="ARBA" id="ARBA00022552"/>
    </source>
</evidence>
<feature type="domain" description="Ribosome maturation factor RimM PRC barrel" evidence="7">
    <location>
        <begin position="111"/>
        <end position="171"/>
    </location>
</feature>
<dbReference type="PANTHER" id="PTHR33692:SF1">
    <property type="entry name" value="RIBOSOME MATURATION FACTOR RIMM"/>
    <property type="match status" value="1"/>
</dbReference>
<sequence length="191" mass="20406">MTRTPPDGPDQLVEVVVGVLGRAHGIRGDVEIHVRTDEPERRFVPGARLRVEGATRVLTVESARNHSGRLLVRFEELVDRTAAEGARGLVLVTDVAEHELPAEEGEYYDRQLVGLEAVTPDGTSVGRVLSVLHPGPQDLLEISTAGGPRLVPFVTALVPEVDLAAGRLVVADVPGLLTDDEPDEPDADPVA</sequence>
<protein>
    <recommendedName>
        <fullName evidence="5">Ribosome maturation factor RimM</fullName>
    </recommendedName>
</protein>
<comment type="subcellular location">
    <subcellularLocation>
        <location evidence="5">Cytoplasm</location>
    </subcellularLocation>
</comment>
<dbReference type="SUPFAM" id="SSF50447">
    <property type="entry name" value="Translation proteins"/>
    <property type="match status" value="1"/>
</dbReference>
<dbReference type="HAMAP" id="MF_00014">
    <property type="entry name" value="Ribosome_mat_RimM"/>
    <property type="match status" value="1"/>
</dbReference>
<dbReference type="SUPFAM" id="SSF50346">
    <property type="entry name" value="PRC-barrel domain"/>
    <property type="match status" value="1"/>
</dbReference>
<evidence type="ECO:0000259" key="7">
    <source>
        <dbReference type="Pfam" id="PF24986"/>
    </source>
</evidence>
<dbReference type="Pfam" id="PF24986">
    <property type="entry name" value="PRC_RimM"/>
    <property type="match status" value="1"/>
</dbReference>
<evidence type="ECO:0000313" key="9">
    <source>
        <dbReference type="Proteomes" id="UP001500767"/>
    </source>
</evidence>
<keyword evidence="2 5" id="KW-0690">Ribosome biogenesis</keyword>
<dbReference type="InterPro" id="IPR036976">
    <property type="entry name" value="RimM_N_sf"/>
</dbReference>
<dbReference type="EMBL" id="BAAAYR010000007">
    <property type="protein sequence ID" value="GAA3579736.1"/>
    <property type="molecule type" value="Genomic_DNA"/>
</dbReference>
<dbReference type="RefSeq" id="WP_344742994.1">
    <property type="nucleotide sequence ID" value="NZ_BAAAYR010000007.1"/>
</dbReference>
<keyword evidence="3 5" id="KW-0698">rRNA processing</keyword>
<dbReference type="NCBIfam" id="TIGR02273">
    <property type="entry name" value="16S_RimM"/>
    <property type="match status" value="1"/>
</dbReference>
<reference evidence="9" key="1">
    <citation type="journal article" date="2019" name="Int. J. Syst. Evol. Microbiol.">
        <title>The Global Catalogue of Microorganisms (GCM) 10K type strain sequencing project: providing services to taxonomists for standard genome sequencing and annotation.</title>
        <authorList>
            <consortium name="The Broad Institute Genomics Platform"/>
            <consortium name="The Broad Institute Genome Sequencing Center for Infectious Disease"/>
            <person name="Wu L."/>
            <person name="Ma J."/>
        </authorList>
    </citation>
    <scope>NUCLEOTIDE SEQUENCE [LARGE SCALE GENOMIC DNA]</scope>
    <source>
        <strain evidence="9">JCM 16540</strain>
    </source>
</reference>
<evidence type="ECO:0000313" key="8">
    <source>
        <dbReference type="EMBL" id="GAA3579736.1"/>
    </source>
</evidence>
<dbReference type="InterPro" id="IPR011961">
    <property type="entry name" value="RimM"/>
</dbReference>
<feature type="domain" description="RimM N-terminal" evidence="6">
    <location>
        <begin position="16"/>
        <end position="94"/>
    </location>
</feature>
<comment type="domain">
    <text evidence="5">The PRC barrel domain binds ribosomal protein uS19.</text>
</comment>
<keyword evidence="9" id="KW-1185">Reference proteome</keyword>
<keyword evidence="4 5" id="KW-0143">Chaperone</keyword>
<comment type="function">
    <text evidence="5">An accessory protein needed during the final step in the assembly of 30S ribosomal subunit, possibly for assembly of the head region. Essential for efficient processing of 16S rRNA. May be needed both before and after RbfA during the maturation of 16S rRNA. It has affinity for free ribosomal 30S subunits but not for 70S ribosomes.</text>
</comment>